<reference evidence="1 2" key="1">
    <citation type="submission" date="2018-08" db="EMBL/GenBank/DDBJ databases">
        <title>Altererythrobacter sp.Ery1 and Ery12, the genome sequencing of novel strains in genus Alterythrobacter.</title>
        <authorList>
            <person name="Cheng H."/>
            <person name="Wu Y.-H."/>
            <person name="Fang C."/>
            <person name="Xu X.-W."/>
        </authorList>
    </citation>
    <scope>NUCLEOTIDE SEQUENCE [LARGE SCALE GENOMIC DNA]</scope>
    <source>
        <strain evidence="1 2">Ery1</strain>
    </source>
</reference>
<dbReference type="AlphaFoldDB" id="A0A418NJR6"/>
<evidence type="ECO:0000313" key="1">
    <source>
        <dbReference type="EMBL" id="RIV79586.1"/>
    </source>
</evidence>
<proteinExistence type="predicted"/>
<organism evidence="1 2">
    <name type="scientific">Pelagerythrobacter aerophilus</name>
    <dbReference type="NCBI Taxonomy" id="2306995"/>
    <lineage>
        <taxon>Bacteria</taxon>
        <taxon>Pseudomonadati</taxon>
        <taxon>Pseudomonadota</taxon>
        <taxon>Alphaproteobacteria</taxon>
        <taxon>Sphingomonadales</taxon>
        <taxon>Erythrobacteraceae</taxon>
        <taxon>Pelagerythrobacter</taxon>
    </lineage>
</organism>
<name>A0A418NJR6_9SPHN</name>
<dbReference type="RefSeq" id="WP_119512418.1">
    <property type="nucleotide sequence ID" value="NZ_QXFK01000014.1"/>
</dbReference>
<accession>A0A418NJR6</accession>
<dbReference type="EMBL" id="QXFK01000014">
    <property type="protein sequence ID" value="RIV79586.1"/>
    <property type="molecule type" value="Genomic_DNA"/>
</dbReference>
<gene>
    <name evidence="1" type="ORF">D2V04_06345</name>
</gene>
<protein>
    <submittedName>
        <fullName evidence="1">Uncharacterized protein</fullName>
    </submittedName>
</protein>
<dbReference type="OrthoDB" id="7594100at2"/>
<comment type="caution">
    <text evidence="1">The sequence shown here is derived from an EMBL/GenBank/DDBJ whole genome shotgun (WGS) entry which is preliminary data.</text>
</comment>
<keyword evidence="2" id="KW-1185">Reference proteome</keyword>
<sequence>MAFIFPAHIFDPKRVTARVVQSVVSGGVALNGEEDVIATDGGGRWEITFEGINLTSPEKVRAWEAWEGYLGRGTVDCLVPLLSLAYANRPQTGGKPVRVPQFVTDNNLWPESAGYADPYIVAIAGQAASMRATTLHIEITAGAALEGGEKFSYNGAAYRVIRALGDNLFQIEPPLREAIPFGADLNFDWPTTLCRSAPGESWSPTLSLSRFGEVTIRFLENASAIGDAGQIALDASKNVTNHFTLPGDGMEPNKIYQNTTGLPVSAQAFLTSGLMPITDAMRATGFTMSIDGAAPNWLMNAARVNFYSASAAADFISSVTAGVTLSADLRTLTVAAASIPAAATHFGTNLKWAQGIPSLVFASSNVIPTGAEIELAKAVMVNSGTSAAALSPYGTPKTKESISTAPDLATGEFVLCQQGYASYMRKPWKSGKHIVQKVDYSPESRDYNNTYQFRSVVQIDAATPAPLTPGAFAANYSGTGASANTFAVQSDCHPAYKINGMFMGGAHGITSSLVTSTAHGKSNVDVGSIWSVGGTSYMLTGVYDANRLFLTALNTGTETEWSISGDTLTSGTATHVSDATNTADFTISTGILAYLYPATALVDQQVRVQGGLRLVADGVYTVTERAQAVTYRIPNAAGVLDAIAADVGSSEQFDYNNPALPMQLQLDLRWNDDAWASSVTHQVTALQDHHCDSSWPTQWQAINARSSASETLHFIIPGTVPCGAALDHSGTVRDFGTWNDITANTEEYYHDAAVWEGANWWADGIQRAALVAGYGVKDSGGNWLRKFIMARSRIQGWTAENNPTISHFLSTFNKAYAVSRWNEDVEAGDVRSVVAGYGWMDPAFDPLADINFTFPLGGGRHEWIWHATAPVAGYSVPKRSDLAGKKVEIVCRSASCSVIVGSGGGITVTTSGEGGFTALVY</sequence>
<dbReference type="Proteomes" id="UP000285092">
    <property type="component" value="Unassembled WGS sequence"/>
</dbReference>
<evidence type="ECO:0000313" key="2">
    <source>
        <dbReference type="Proteomes" id="UP000285092"/>
    </source>
</evidence>